<accession>A0ABD1HWZ1</accession>
<gene>
    <name evidence="3" type="ORF">AAHA92_11136</name>
</gene>
<dbReference type="PANTHER" id="PTHR31286">
    <property type="entry name" value="GLYCINE-RICH CELL WALL STRUCTURAL PROTEIN 1.8-LIKE"/>
    <property type="match status" value="1"/>
</dbReference>
<dbReference type="EC" id="2.7.1.91" evidence="3"/>
<evidence type="ECO:0000313" key="4">
    <source>
        <dbReference type="Proteomes" id="UP001567538"/>
    </source>
</evidence>
<feature type="compositionally biased region" description="Basic and acidic residues" evidence="1">
    <location>
        <begin position="1181"/>
        <end position="1202"/>
    </location>
</feature>
<feature type="compositionally biased region" description="Polar residues" evidence="1">
    <location>
        <begin position="623"/>
        <end position="645"/>
    </location>
</feature>
<protein>
    <submittedName>
        <fullName evidence="3">Sphingosine kinase</fullName>
        <ecNumber evidence="3">2.7.1.91</ecNumber>
    </submittedName>
</protein>
<sequence length="1352" mass="148962">MADPPPAENSNGEHATDFEKEWGNENRSVDSDLEYRKEMEEQRLADRKNGHFSGSSEEEDGGRDKDYIDPYVEYLMEVEDQRLMDEKNGHFVKEYGFDPYCHNTRRPVFPKSREGSLAAAKYVSTVSEKQQADHVARVSSRVAVYESRISSGVSTGMIRQAKEAAMGQDLLKPRDGFMAAVTAPAATVARVYMASSDVKVQEGGKRESIHAVTQNANFHYTSLEEANSKRQEVQNINECCMENAENEGLVAVQSGREGLTHPKKVFTNIEETGGGDILGKNIFNGEGAVNMECPNMVMNHLLVEANHATSQPFANSHFISLEVANSNRQEDQGINDGCLEITKNEGIAAAQCEKESLTYPKKVFTDALGGGDNFGTNNIYDKRVVNMQLPNLEVNHLLVTANHTTSQPFAEITSLISFDNLNNPILGSGDKSGAILEENMNPSFLGSREISGAVTFDELARVETHDPQRKPSETWNGAPAGHERYTSLTYALDVCPISVVSAKEAADMDLLEAQPFLQRQAHFSSGVGLPTIGPSTLGRENTLQPTTPAHPSSQVIHSAFIPYKPNNHINQNNTKPILLPNTFRPNTLSNHSFISNSPPSVKTNHTTTHNSHLFQQFSQINQRKPNSNPILPSLSNTSRSNNTPMQPLPLNYPTSAQKNQKNKGIQRNFSTQKSASISNDIALALFANPMHNPPIPTPAQATHLENLQPIHMEPSAFPPLRPMDGAALAAKRTAHHWSMSSMENSHIFDVAGKEVGECDVQPMETLTEEEGRRIGAAESKGKNIGSPKGTVPSTSWADMVENEQGVNNPNCDKDKEKQPKVSFGRSMADVLRSGQPKEGPILLDHARAQKKGEVHLVEGKPCLFFSADESSDLAGRIGPAIVGKFSHSIPTAHQIQKALGNLKLVGTMSWNFLNAKHVFIQLSELSDYAKILNGPNNSPVWYVEHHPMRVFKWTPDFDPFFEIPIVALWCNILALPVHLFEESALIAIGNLLGHAVQVDQATISRSRVSFARICVEVDISQSIPEEISLDIAGKRVTLKVKWDKIPLYCGECRHVGHNADNCYAFGRRPMPPKRDYSRGAPSKSGPSVERHGEQPPPRQKRNDHSRERVHVRGHEGQPRGGHATGDHRIVFPHAQSLGGQPHGRETLETQQPERHQVRGPAVHILQKGSTLLETALKAKGHLSDARPSDTAMEETREAEHDGLFMPKKKKKTRSAANRARKNERRRQRKEHNSTSVEVESEGGGDHRSDGQDSALESDRGNGSLSPSYRPRHVDGPLAMVAVNNNMFGALEDFPSDDDDEGKLAPDILDTRMIEASDSRTRFLELEDLGAGHTSPPSEGRLKKARLEASGAF</sequence>
<evidence type="ECO:0000259" key="2">
    <source>
        <dbReference type="Pfam" id="PF14111"/>
    </source>
</evidence>
<keyword evidence="4" id="KW-1185">Reference proteome</keyword>
<keyword evidence="3" id="KW-0418">Kinase</keyword>
<dbReference type="Pfam" id="PF14111">
    <property type="entry name" value="DUF4283"/>
    <property type="match status" value="1"/>
</dbReference>
<feature type="compositionally biased region" description="Basic and acidic residues" evidence="1">
    <location>
        <begin position="1142"/>
        <end position="1156"/>
    </location>
</feature>
<feature type="region of interest" description="Disordered" evidence="1">
    <location>
        <begin position="1328"/>
        <end position="1352"/>
    </location>
</feature>
<reference evidence="3 4" key="1">
    <citation type="submission" date="2024-06" db="EMBL/GenBank/DDBJ databases">
        <title>A chromosome level genome sequence of Diviner's sage (Salvia divinorum).</title>
        <authorList>
            <person name="Ford S.A."/>
            <person name="Ro D.-K."/>
            <person name="Ness R.W."/>
            <person name="Phillips M.A."/>
        </authorList>
    </citation>
    <scope>NUCLEOTIDE SEQUENCE [LARGE SCALE GENOMIC DNA]</scope>
    <source>
        <strain evidence="3">SAF-2024a</strain>
        <tissue evidence="3">Leaf</tissue>
    </source>
</reference>
<dbReference type="Proteomes" id="UP001567538">
    <property type="component" value="Unassembled WGS sequence"/>
</dbReference>
<feature type="region of interest" description="Disordered" evidence="1">
    <location>
        <begin position="1071"/>
        <end position="1158"/>
    </location>
</feature>
<feature type="compositionally biased region" description="Polar residues" evidence="1">
    <location>
        <begin position="652"/>
        <end position="661"/>
    </location>
</feature>
<keyword evidence="3" id="KW-0808">Transferase</keyword>
<proteinExistence type="predicted"/>
<feature type="region of interest" description="Disordered" evidence="1">
    <location>
        <begin position="1"/>
        <end position="66"/>
    </location>
</feature>
<feature type="region of interest" description="Disordered" evidence="1">
    <location>
        <begin position="1179"/>
        <end position="1272"/>
    </location>
</feature>
<name>A0ABD1HWZ1_SALDI</name>
<dbReference type="EMBL" id="JBEAFC010000004">
    <property type="protein sequence ID" value="KAL1560995.1"/>
    <property type="molecule type" value="Genomic_DNA"/>
</dbReference>
<dbReference type="InterPro" id="IPR025558">
    <property type="entry name" value="DUF4283"/>
</dbReference>
<feature type="compositionally biased region" description="Basic and acidic residues" evidence="1">
    <location>
        <begin position="1100"/>
        <end position="1117"/>
    </location>
</feature>
<feature type="region of interest" description="Disordered" evidence="1">
    <location>
        <begin position="804"/>
        <end position="825"/>
    </location>
</feature>
<dbReference type="GO" id="GO:0008481">
    <property type="term" value="F:sphingosine kinase activity"/>
    <property type="evidence" value="ECO:0007669"/>
    <property type="project" value="UniProtKB-EC"/>
</dbReference>
<dbReference type="PANTHER" id="PTHR31286:SF179">
    <property type="entry name" value="RNASE H TYPE-1 DOMAIN-CONTAINING PROTEIN"/>
    <property type="match status" value="1"/>
</dbReference>
<evidence type="ECO:0000256" key="1">
    <source>
        <dbReference type="SAM" id="MobiDB-lite"/>
    </source>
</evidence>
<dbReference type="InterPro" id="IPR040256">
    <property type="entry name" value="At4g02000-like"/>
</dbReference>
<evidence type="ECO:0000313" key="3">
    <source>
        <dbReference type="EMBL" id="KAL1560995.1"/>
    </source>
</evidence>
<feature type="compositionally biased region" description="Basic residues" evidence="1">
    <location>
        <begin position="1206"/>
        <end position="1229"/>
    </location>
</feature>
<feature type="domain" description="DUF4283" evidence="2">
    <location>
        <begin position="878"/>
        <end position="959"/>
    </location>
</feature>
<organism evidence="3 4">
    <name type="scientific">Salvia divinorum</name>
    <name type="common">Maria pastora</name>
    <name type="synonym">Diviner's sage</name>
    <dbReference type="NCBI Taxonomy" id="28513"/>
    <lineage>
        <taxon>Eukaryota</taxon>
        <taxon>Viridiplantae</taxon>
        <taxon>Streptophyta</taxon>
        <taxon>Embryophyta</taxon>
        <taxon>Tracheophyta</taxon>
        <taxon>Spermatophyta</taxon>
        <taxon>Magnoliopsida</taxon>
        <taxon>eudicotyledons</taxon>
        <taxon>Gunneridae</taxon>
        <taxon>Pentapetalae</taxon>
        <taxon>asterids</taxon>
        <taxon>lamiids</taxon>
        <taxon>Lamiales</taxon>
        <taxon>Lamiaceae</taxon>
        <taxon>Nepetoideae</taxon>
        <taxon>Mentheae</taxon>
        <taxon>Salviinae</taxon>
        <taxon>Salvia</taxon>
        <taxon>Salvia subgen. Calosphace</taxon>
    </lineage>
</organism>
<feature type="compositionally biased region" description="Basic and acidic residues" evidence="1">
    <location>
        <begin position="14"/>
        <end position="49"/>
    </location>
</feature>
<comment type="caution">
    <text evidence="3">The sequence shown here is derived from an EMBL/GenBank/DDBJ whole genome shotgun (WGS) entry which is preliminary data.</text>
</comment>
<feature type="region of interest" description="Disordered" evidence="1">
    <location>
        <begin position="623"/>
        <end position="661"/>
    </location>
</feature>